<evidence type="ECO:0000313" key="12">
    <source>
        <dbReference type="Proteomes" id="UP000030765"/>
    </source>
</evidence>
<dbReference type="VEuPathDB" id="VectorBase:ASIS003861"/>
<dbReference type="AlphaFoldDB" id="A0A084WE16"/>
<feature type="transmembrane region" description="Helical" evidence="9">
    <location>
        <begin position="171"/>
        <end position="194"/>
    </location>
</feature>
<sequence>MAFSEHHLPESHFRYLRYCGVYPRPTVGSRLRVWYTCVLLCIFVPLHLAYIVHNSTSDLMETCEEIMLMQVCTTAMLKFNIFFSNREKMYALLEAFKNIHVRFGEVEELYRFVRCHDMHAKLRRIYIISTTVVASLYVLNAVTASVTLSLQSGTLRFVTPMNFPYNYQHPVVFGLSFIYNIETMIMTMCISVTVDTCFSELSNDLALHFDIVGKRFAKLDFSAPVSTTAERELIRLIGYHGELLELAGKMMQQFQQVIFFLLLMVSTILCVLGYEFVIVTSVSKRLQVVAMAAVFITQAVIYTYNGSLVTEKSAAVSEGIYACNWYEASPAIKKTIYFCLMRAQKPIVMKSGFIEATLPTLKKILSSSGSYITMLLSLESDV</sequence>
<dbReference type="VEuPathDB" id="VectorBase:ASIC016444"/>
<dbReference type="STRING" id="74873.A0A084WE16"/>
<keyword evidence="12" id="KW-1185">Reference proteome</keyword>
<evidence type="ECO:0000256" key="1">
    <source>
        <dbReference type="ARBA" id="ARBA00004141"/>
    </source>
</evidence>
<keyword evidence="4" id="KW-0552">Olfaction</keyword>
<dbReference type="InterPro" id="IPR004117">
    <property type="entry name" value="7tm6_olfct_rcpt"/>
</dbReference>
<feature type="transmembrane region" description="Helical" evidence="9">
    <location>
        <begin position="125"/>
        <end position="151"/>
    </location>
</feature>
<dbReference type="GO" id="GO:0005886">
    <property type="term" value="C:plasma membrane"/>
    <property type="evidence" value="ECO:0007669"/>
    <property type="project" value="TreeGrafter"/>
</dbReference>
<evidence type="ECO:0000256" key="6">
    <source>
        <dbReference type="ARBA" id="ARBA00023136"/>
    </source>
</evidence>
<evidence type="ECO:0000256" key="7">
    <source>
        <dbReference type="ARBA" id="ARBA00023170"/>
    </source>
</evidence>
<dbReference type="OMA" id="PWHESLG"/>
<keyword evidence="5 9" id="KW-1133">Transmembrane helix</keyword>
<proteinExistence type="predicted"/>
<gene>
    <name evidence="10" type="ORF">ZHAS_00016444</name>
</gene>
<keyword evidence="7" id="KW-0675">Receptor</keyword>
<name>A0A084WE16_ANOSI</name>
<dbReference type="GO" id="GO:0004984">
    <property type="term" value="F:olfactory receptor activity"/>
    <property type="evidence" value="ECO:0007669"/>
    <property type="project" value="InterPro"/>
</dbReference>
<dbReference type="Proteomes" id="UP000030765">
    <property type="component" value="Unassembled WGS sequence"/>
</dbReference>
<protein>
    <submittedName>
        <fullName evidence="10">AGAP004951-PA-like protein</fullName>
    </submittedName>
</protein>
<dbReference type="EMBL" id="KE525340">
    <property type="protein sequence ID" value="KFB48460.1"/>
    <property type="molecule type" value="Genomic_DNA"/>
</dbReference>
<keyword evidence="6 9" id="KW-0472">Membrane</keyword>
<dbReference type="GO" id="GO:0005549">
    <property type="term" value="F:odorant binding"/>
    <property type="evidence" value="ECO:0007669"/>
    <property type="project" value="InterPro"/>
</dbReference>
<feature type="transmembrane region" description="Helical" evidence="9">
    <location>
        <begin position="285"/>
        <end position="304"/>
    </location>
</feature>
<comment type="subcellular location">
    <subcellularLocation>
        <location evidence="1">Membrane</location>
        <topology evidence="1">Multi-pass membrane protein</topology>
    </subcellularLocation>
</comment>
<evidence type="ECO:0000256" key="8">
    <source>
        <dbReference type="ARBA" id="ARBA00023224"/>
    </source>
</evidence>
<dbReference type="EMBL" id="ATLV01023102">
    <property type="status" value="NOT_ANNOTATED_CDS"/>
    <property type="molecule type" value="Genomic_DNA"/>
</dbReference>
<dbReference type="Pfam" id="PF02949">
    <property type="entry name" value="7tm_6"/>
    <property type="match status" value="1"/>
</dbReference>
<evidence type="ECO:0000256" key="9">
    <source>
        <dbReference type="SAM" id="Phobius"/>
    </source>
</evidence>
<dbReference type="EnsemblMetazoa" id="ASIC016444-RA">
    <property type="protein sequence ID" value="ASIC016444-PA"/>
    <property type="gene ID" value="ASIC016444"/>
</dbReference>
<dbReference type="OrthoDB" id="7788383at2759"/>
<keyword evidence="2" id="KW-0716">Sensory transduction</keyword>
<evidence type="ECO:0000313" key="11">
    <source>
        <dbReference type="EnsemblMetazoa" id="ASIC016444-PA"/>
    </source>
</evidence>
<evidence type="ECO:0000256" key="4">
    <source>
        <dbReference type="ARBA" id="ARBA00022725"/>
    </source>
</evidence>
<feature type="transmembrane region" description="Helical" evidence="9">
    <location>
        <begin position="33"/>
        <end position="52"/>
    </location>
</feature>
<reference evidence="10 12" key="1">
    <citation type="journal article" date="2014" name="BMC Genomics">
        <title>Genome sequence of Anopheles sinensis provides insight into genetics basis of mosquito competence for malaria parasites.</title>
        <authorList>
            <person name="Zhou D."/>
            <person name="Zhang D."/>
            <person name="Ding G."/>
            <person name="Shi L."/>
            <person name="Hou Q."/>
            <person name="Ye Y."/>
            <person name="Xu Y."/>
            <person name="Zhou H."/>
            <person name="Xiong C."/>
            <person name="Li S."/>
            <person name="Yu J."/>
            <person name="Hong S."/>
            <person name="Yu X."/>
            <person name="Zou P."/>
            <person name="Chen C."/>
            <person name="Chang X."/>
            <person name="Wang W."/>
            <person name="Lv Y."/>
            <person name="Sun Y."/>
            <person name="Ma L."/>
            <person name="Shen B."/>
            <person name="Zhu C."/>
        </authorList>
    </citation>
    <scope>NUCLEOTIDE SEQUENCE [LARGE SCALE GENOMIC DNA]</scope>
</reference>
<keyword evidence="3 9" id="KW-0812">Transmembrane</keyword>
<dbReference type="PANTHER" id="PTHR21137">
    <property type="entry name" value="ODORANT RECEPTOR"/>
    <property type="match status" value="1"/>
</dbReference>
<keyword evidence="8" id="KW-0807">Transducer</keyword>
<accession>A0A084WE16</accession>
<dbReference type="GO" id="GO:0007165">
    <property type="term" value="P:signal transduction"/>
    <property type="evidence" value="ECO:0007669"/>
    <property type="project" value="UniProtKB-KW"/>
</dbReference>
<evidence type="ECO:0000256" key="3">
    <source>
        <dbReference type="ARBA" id="ARBA00022692"/>
    </source>
</evidence>
<reference evidence="11" key="2">
    <citation type="submission" date="2020-05" db="UniProtKB">
        <authorList>
            <consortium name="EnsemblMetazoa"/>
        </authorList>
    </citation>
    <scope>IDENTIFICATION</scope>
</reference>
<organism evidence="10">
    <name type="scientific">Anopheles sinensis</name>
    <name type="common">Mosquito</name>
    <dbReference type="NCBI Taxonomy" id="74873"/>
    <lineage>
        <taxon>Eukaryota</taxon>
        <taxon>Metazoa</taxon>
        <taxon>Ecdysozoa</taxon>
        <taxon>Arthropoda</taxon>
        <taxon>Hexapoda</taxon>
        <taxon>Insecta</taxon>
        <taxon>Pterygota</taxon>
        <taxon>Neoptera</taxon>
        <taxon>Endopterygota</taxon>
        <taxon>Diptera</taxon>
        <taxon>Nematocera</taxon>
        <taxon>Culicoidea</taxon>
        <taxon>Culicidae</taxon>
        <taxon>Anophelinae</taxon>
        <taxon>Anopheles</taxon>
    </lineage>
</organism>
<evidence type="ECO:0000256" key="2">
    <source>
        <dbReference type="ARBA" id="ARBA00022606"/>
    </source>
</evidence>
<evidence type="ECO:0000313" key="10">
    <source>
        <dbReference type="EMBL" id="KFB48460.1"/>
    </source>
</evidence>
<dbReference type="PANTHER" id="PTHR21137:SF43">
    <property type="entry name" value="ODORANT RECEPTOR 47A-RELATED"/>
    <property type="match status" value="1"/>
</dbReference>
<feature type="transmembrane region" description="Helical" evidence="9">
    <location>
        <begin position="257"/>
        <end position="279"/>
    </location>
</feature>
<evidence type="ECO:0000256" key="5">
    <source>
        <dbReference type="ARBA" id="ARBA00022989"/>
    </source>
</evidence>